<keyword evidence="14" id="KW-1185">Reference proteome</keyword>
<keyword evidence="5 9" id="KW-0067">ATP-binding</keyword>
<dbReference type="InterPro" id="IPR008926">
    <property type="entry name" value="RNR_R1-su_N"/>
</dbReference>
<evidence type="ECO:0000256" key="6">
    <source>
        <dbReference type="ARBA" id="ARBA00023002"/>
    </source>
</evidence>
<dbReference type="PROSITE" id="PS51161">
    <property type="entry name" value="ATP_CONE"/>
    <property type="match status" value="1"/>
</dbReference>
<evidence type="ECO:0000259" key="12">
    <source>
        <dbReference type="PROSITE" id="PS51161"/>
    </source>
</evidence>
<organism evidence="13 14">
    <name type="scientific">Hohenbuehelia grisea</name>
    <dbReference type="NCBI Taxonomy" id="104357"/>
    <lineage>
        <taxon>Eukaryota</taxon>
        <taxon>Fungi</taxon>
        <taxon>Dikarya</taxon>
        <taxon>Basidiomycota</taxon>
        <taxon>Agaricomycotina</taxon>
        <taxon>Agaricomycetes</taxon>
        <taxon>Agaricomycetidae</taxon>
        <taxon>Agaricales</taxon>
        <taxon>Pleurotineae</taxon>
        <taxon>Pleurotaceae</taxon>
        <taxon>Hohenbuehelia</taxon>
    </lineage>
</organism>
<dbReference type="PANTHER" id="PTHR11573:SF6">
    <property type="entry name" value="RIBONUCLEOSIDE-DIPHOSPHATE REDUCTASE LARGE SUBUNIT"/>
    <property type="match status" value="1"/>
</dbReference>
<feature type="compositionally biased region" description="Low complexity" evidence="11">
    <location>
        <begin position="766"/>
        <end position="810"/>
    </location>
</feature>
<comment type="caution">
    <text evidence="13">The sequence shown here is derived from an EMBL/GenBank/DDBJ whole genome shotgun (WGS) entry which is preliminary data.</text>
</comment>
<reference evidence="14" key="1">
    <citation type="submission" date="2024-06" db="EMBL/GenBank/DDBJ databases">
        <title>Multi-omics analyses provide insights into the biosynthesis of the anticancer antibiotic pleurotin in Hohenbuehelia grisea.</title>
        <authorList>
            <person name="Weaver J.A."/>
            <person name="Alberti F."/>
        </authorList>
    </citation>
    <scope>NUCLEOTIDE SEQUENCE [LARGE SCALE GENOMIC DNA]</scope>
    <source>
        <strain evidence="14">T-177</strain>
    </source>
</reference>
<dbReference type="Pfam" id="PF00317">
    <property type="entry name" value="Ribonuc_red_lgN"/>
    <property type="match status" value="1"/>
</dbReference>
<evidence type="ECO:0000256" key="2">
    <source>
        <dbReference type="ARBA" id="ARBA00012274"/>
    </source>
</evidence>
<dbReference type="EC" id="1.17.4.1" evidence="2 10"/>
<evidence type="ECO:0000313" key="13">
    <source>
        <dbReference type="EMBL" id="KAL0961402.1"/>
    </source>
</evidence>
<dbReference type="NCBIfam" id="TIGR02506">
    <property type="entry name" value="NrdE_NrdA"/>
    <property type="match status" value="1"/>
</dbReference>
<dbReference type="InterPro" id="IPR000788">
    <property type="entry name" value="RNR_lg_C"/>
</dbReference>
<dbReference type="InterPro" id="IPR039718">
    <property type="entry name" value="Rrm1"/>
</dbReference>
<comment type="similarity">
    <text evidence="1 10">Belongs to the ribonucleoside diphosphate reductase large chain family.</text>
</comment>
<evidence type="ECO:0000256" key="7">
    <source>
        <dbReference type="ARBA" id="ARBA00023116"/>
    </source>
</evidence>
<dbReference type="InterPro" id="IPR013509">
    <property type="entry name" value="RNR_lsu_N"/>
</dbReference>
<dbReference type="SUPFAM" id="SSF48168">
    <property type="entry name" value="R1 subunit of ribonucleotide reductase, N-terminal domain"/>
    <property type="match status" value="1"/>
</dbReference>
<dbReference type="PROSITE" id="PS00089">
    <property type="entry name" value="RIBORED_LARGE"/>
    <property type="match status" value="1"/>
</dbReference>
<comment type="function">
    <text evidence="8 10">Provides the precursors necessary for DNA synthesis. Catalyzes the biosynthesis of deoxyribonucleotides from the corresponding ribonucleotides.</text>
</comment>
<keyword evidence="3" id="KW-0021">Allosteric enzyme</keyword>
<keyword evidence="6 10" id="KW-0560">Oxidoreductase</keyword>
<proteinExistence type="inferred from homology"/>
<dbReference type="EMBL" id="JASNQZ010000001">
    <property type="protein sequence ID" value="KAL0961402.1"/>
    <property type="molecule type" value="Genomic_DNA"/>
</dbReference>
<comment type="catalytic activity">
    <reaction evidence="10">
        <text>a 2'-deoxyribonucleoside 5'-diphosphate + [thioredoxin]-disulfide + H2O = a ribonucleoside 5'-diphosphate + [thioredoxin]-dithiol</text>
        <dbReference type="Rhea" id="RHEA:23252"/>
        <dbReference type="Rhea" id="RHEA-COMP:10698"/>
        <dbReference type="Rhea" id="RHEA-COMP:10700"/>
        <dbReference type="ChEBI" id="CHEBI:15377"/>
        <dbReference type="ChEBI" id="CHEBI:29950"/>
        <dbReference type="ChEBI" id="CHEBI:50058"/>
        <dbReference type="ChEBI" id="CHEBI:57930"/>
        <dbReference type="ChEBI" id="CHEBI:73316"/>
        <dbReference type="EC" id="1.17.4.1"/>
    </reaction>
</comment>
<dbReference type="CDD" id="cd01679">
    <property type="entry name" value="RNR_I"/>
    <property type="match status" value="1"/>
</dbReference>
<accession>A0ABR3K0J0</accession>
<dbReference type="Pfam" id="PF03477">
    <property type="entry name" value="ATP-cone"/>
    <property type="match status" value="1"/>
</dbReference>
<keyword evidence="7 10" id="KW-0215">Deoxyribonucleotide synthesis</keyword>
<evidence type="ECO:0000256" key="5">
    <source>
        <dbReference type="ARBA" id="ARBA00022840"/>
    </source>
</evidence>
<evidence type="ECO:0000256" key="11">
    <source>
        <dbReference type="SAM" id="MobiDB-lite"/>
    </source>
</evidence>
<keyword evidence="4 9" id="KW-0547">Nucleotide-binding</keyword>
<feature type="region of interest" description="Disordered" evidence="11">
    <location>
        <begin position="764"/>
        <end position="815"/>
    </location>
</feature>
<evidence type="ECO:0000256" key="9">
    <source>
        <dbReference type="PROSITE-ProRule" id="PRU00492"/>
    </source>
</evidence>
<name>A0ABR3K0J0_9AGAR</name>
<evidence type="ECO:0000256" key="8">
    <source>
        <dbReference type="ARBA" id="ARBA00024942"/>
    </source>
</evidence>
<gene>
    <name evidence="13" type="ORF">HGRIS_006352</name>
</gene>
<dbReference type="Gene3D" id="3.20.70.20">
    <property type="match status" value="1"/>
</dbReference>
<dbReference type="PRINTS" id="PR01183">
    <property type="entry name" value="RIBORDTASEM1"/>
</dbReference>
<dbReference type="InterPro" id="IPR013346">
    <property type="entry name" value="NrdE_NrdA_C"/>
</dbReference>
<evidence type="ECO:0000256" key="1">
    <source>
        <dbReference type="ARBA" id="ARBA00010406"/>
    </source>
</evidence>
<sequence>MSPGAYVFKRDGRKERVQFDKITSRIDKLCYGLDMNHVNPIEVTQKVVQGVYPGVTTVELDNLASETAAYLTTKHPDYAILAARIAISNLHKETKKSFSLVIKDLYNYVNPKNGRPAGMISKEIYDVICANAEALDSAIIYNRDFNYNYFGFKTLERSYLLRLNGRVAERPQHLIMRVAVGIHGSDIERAIETYNLMSERYFTHASPTLFNAGTPNPQLSSCFLVCMKDDSIEGIYDTLKSCAMISKTAGGIGLNIHNIRATGSYIAGTNGYSNGIVPMLRAYDATARYVDQGGNKRPGAFAIYLEPWHADVFDFLDLRKNHGKEEARARDLFYALWIPDLFMQRVESNGDWSLFCPNEAPGLHEVHNEEFVALYEKYEREGRARKTIPAQKLWYAILEAQIETGGPFMVYKDSANRKSNQKNLGTIKSSNLCTEIIEYSSPDETAVCNLASLALPSFIKGGKYDFQKLHEVTKSVAFNLNRIIDINYYPIPEARRSNMRHRPIGIGVNGLADAFMALRMPFDSPAAKELNIKIFETIYHAALEASAEMAATDGPYETWEGSPAQQGQLQFDMWGVTPTDLWDWDSLRQKIAKHGLRNSLLTAPMPTASTSQILGFNECFEPYTSNIYTRRVLAGEFQVVCPWLLRELVDLGLWDDNMKNMIIAHNGSIQNIPGIPDDTKAIYKTVWEISQKKVLDLAADRGAYICQSQSLNVHLQSPTLGQLTSMHFYGWKKGLKTGMYYLRTRAAAQAIQFTVDQTVLKDAKKQQQTQEQQRPTPRAGGILTPASSSSTSPVRAAAAPPTSAPAPAVTNAEASSSSVEAGIASLSLDEKTRMAAEADPEFAAALQRQKDRELEEAKLMCSLENKEACLMCSA</sequence>
<dbReference type="PANTHER" id="PTHR11573">
    <property type="entry name" value="RIBONUCLEOSIDE-DIPHOSPHATE REDUCTASE LARGE CHAIN"/>
    <property type="match status" value="1"/>
</dbReference>
<dbReference type="Proteomes" id="UP001556367">
    <property type="component" value="Unassembled WGS sequence"/>
</dbReference>
<protein>
    <recommendedName>
        <fullName evidence="2 10">Ribonucleoside-diphosphate reductase</fullName>
        <ecNumber evidence="2 10">1.17.4.1</ecNumber>
    </recommendedName>
</protein>
<dbReference type="Pfam" id="PF02867">
    <property type="entry name" value="Ribonuc_red_lgC"/>
    <property type="match status" value="1"/>
</dbReference>
<dbReference type="SUPFAM" id="SSF51998">
    <property type="entry name" value="PFL-like glycyl radical enzymes"/>
    <property type="match status" value="1"/>
</dbReference>
<evidence type="ECO:0000256" key="10">
    <source>
        <dbReference type="RuleBase" id="RU003410"/>
    </source>
</evidence>
<dbReference type="InterPro" id="IPR005144">
    <property type="entry name" value="ATP-cone_dom"/>
</dbReference>
<evidence type="ECO:0000256" key="4">
    <source>
        <dbReference type="ARBA" id="ARBA00022741"/>
    </source>
</evidence>
<feature type="domain" description="ATP-cone" evidence="12">
    <location>
        <begin position="5"/>
        <end position="96"/>
    </location>
</feature>
<evidence type="ECO:0000313" key="14">
    <source>
        <dbReference type="Proteomes" id="UP001556367"/>
    </source>
</evidence>
<evidence type="ECO:0000256" key="3">
    <source>
        <dbReference type="ARBA" id="ARBA00022533"/>
    </source>
</evidence>